<accession>A0A8E2DP66</accession>
<dbReference type="Gene3D" id="2.60.200.20">
    <property type="match status" value="1"/>
</dbReference>
<evidence type="ECO:0000256" key="1">
    <source>
        <dbReference type="SAM" id="MobiDB-lite"/>
    </source>
</evidence>
<feature type="compositionally biased region" description="Polar residues" evidence="1">
    <location>
        <begin position="278"/>
        <end position="290"/>
    </location>
</feature>
<feature type="region of interest" description="Disordered" evidence="1">
    <location>
        <begin position="165"/>
        <end position="215"/>
    </location>
</feature>
<name>A0A8E2DP66_9APHY</name>
<gene>
    <name evidence="3" type="ORF">OBBRIDRAFT_790511</name>
</gene>
<evidence type="ECO:0000313" key="3">
    <source>
        <dbReference type="EMBL" id="OCH93198.1"/>
    </source>
</evidence>
<dbReference type="PROSITE" id="PS50006">
    <property type="entry name" value="FHA_DOMAIN"/>
    <property type="match status" value="1"/>
</dbReference>
<dbReference type="PANTHER" id="PTHR15715">
    <property type="entry name" value="CENTROSOMAL PROTEIN OF 170 KDA"/>
    <property type="match status" value="1"/>
</dbReference>
<dbReference type="PANTHER" id="PTHR15715:SF37">
    <property type="entry name" value="LD47843P"/>
    <property type="match status" value="1"/>
</dbReference>
<dbReference type="InterPro" id="IPR051176">
    <property type="entry name" value="Cent_Immune-Sig_Mod"/>
</dbReference>
<feature type="compositionally biased region" description="Basic and acidic residues" evidence="1">
    <location>
        <begin position="306"/>
        <end position="315"/>
    </location>
</feature>
<keyword evidence="4" id="KW-1185">Reference proteome</keyword>
<dbReference type="EMBL" id="KV722358">
    <property type="protein sequence ID" value="OCH93198.1"/>
    <property type="molecule type" value="Genomic_DNA"/>
</dbReference>
<protein>
    <recommendedName>
        <fullName evidence="2">FHA domain-containing protein</fullName>
    </recommendedName>
</protein>
<evidence type="ECO:0000259" key="2">
    <source>
        <dbReference type="PROSITE" id="PS50006"/>
    </source>
</evidence>
<feature type="region of interest" description="Disordered" evidence="1">
    <location>
        <begin position="253"/>
        <end position="330"/>
    </location>
</feature>
<dbReference type="InterPro" id="IPR000253">
    <property type="entry name" value="FHA_dom"/>
</dbReference>
<organism evidence="3 4">
    <name type="scientific">Obba rivulosa</name>
    <dbReference type="NCBI Taxonomy" id="1052685"/>
    <lineage>
        <taxon>Eukaryota</taxon>
        <taxon>Fungi</taxon>
        <taxon>Dikarya</taxon>
        <taxon>Basidiomycota</taxon>
        <taxon>Agaricomycotina</taxon>
        <taxon>Agaricomycetes</taxon>
        <taxon>Polyporales</taxon>
        <taxon>Gelatoporiaceae</taxon>
        <taxon>Obba</taxon>
    </lineage>
</organism>
<dbReference type="AlphaFoldDB" id="A0A8E2DP66"/>
<dbReference type="Pfam" id="PF00498">
    <property type="entry name" value="FHA"/>
    <property type="match status" value="1"/>
</dbReference>
<dbReference type="OrthoDB" id="2799628at2759"/>
<reference evidence="3 4" key="1">
    <citation type="submission" date="2016-07" db="EMBL/GenBank/DDBJ databases">
        <title>Draft genome of the white-rot fungus Obba rivulosa 3A-2.</title>
        <authorList>
            <consortium name="DOE Joint Genome Institute"/>
            <person name="Miettinen O."/>
            <person name="Riley R."/>
            <person name="Acob R."/>
            <person name="Barry K."/>
            <person name="Cullen D."/>
            <person name="De Vries R."/>
            <person name="Hainaut M."/>
            <person name="Hatakka A."/>
            <person name="Henrissat B."/>
            <person name="Hilden K."/>
            <person name="Kuo R."/>
            <person name="Labutti K."/>
            <person name="Lipzen A."/>
            <person name="Makela M.R."/>
            <person name="Sandor L."/>
            <person name="Spatafora J.W."/>
            <person name="Grigoriev I.V."/>
            <person name="Hibbett D.S."/>
        </authorList>
    </citation>
    <scope>NUCLEOTIDE SEQUENCE [LARGE SCALE GENOMIC DNA]</scope>
    <source>
        <strain evidence="3 4">3A-2</strain>
    </source>
</reference>
<sequence length="362" mass="39517">MDTTDSQSINTISTAVHDPGTEIYTIRLRPDPASPDALQFEPITRDLTVGKQPVRLGRYFTKYGDIGVAANNRTEKRIAFMSMVVSRYHAHIWVEAGGKFFIKDEKSSSGTFIQGRRLSSEGSESLATELNNGDILQLGIPYAHGQESFHRCVKAVIEIESAVGTERTQEAVDKSEDVDADADAETSSNASEAPTDVEDASEGQGEPNSNIALPSMVQPNLDDFMADRPQQDAREQTQPERSVATRSFMKIFKGLGGPSLSPPKRWMPHKPQRCRITQPASQPTPSSGEQYNLEAVSSGATSSLHKTSDVEKQDIDSALPRNPVTKGRSTRFVPGDTVYARATKRVQAVPVTDTHGAKCCCF</sequence>
<evidence type="ECO:0000313" key="4">
    <source>
        <dbReference type="Proteomes" id="UP000250043"/>
    </source>
</evidence>
<proteinExistence type="predicted"/>
<feature type="domain" description="FHA" evidence="2">
    <location>
        <begin position="54"/>
        <end position="118"/>
    </location>
</feature>
<feature type="compositionally biased region" description="Basic and acidic residues" evidence="1">
    <location>
        <begin position="167"/>
        <end position="177"/>
    </location>
</feature>
<dbReference type="SMART" id="SM00240">
    <property type="entry name" value="FHA"/>
    <property type="match status" value="1"/>
</dbReference>
<dbReference type="SUPFAM" id="SSF49879">
    <property type="entry name" value="SMAD/FHA domain"/>
    <property type="match status" value="1"/>
</dbReference>
<dbReference type="InterPro" id="IPR008984">
    <property type="entry name" value="SMAD_FHA_dom_sf"/>
</dbReference>
<dbReference type="Proteomes" id="UP000250043">
    <property type="component" value="Unassembled WGS sequence"/>
</dbReference>